<proteinExistence type="predicted"/>
<dbReference type="OrthoDB" id="350179at2"/>
<geneLocation type="plasmid" evidence="1 2">
    <name>cp33</name>
</geneLocation>
<organism evidence="1 2">
    <name type="scientific">Borrelia turcica IST7</name>
    <dbReference type="NCBI Taxonomy" id="1104446"/>
    <lineage>
        <taxon>Bacteria</taxon>
        <taxon>Pseudomonadati</taxon>
        <taxon>Spirochaetota</taxon>
        <taxon>Spirochaetia</taxon>
        <taxon>Spirochaetales</taxon>
        <taxon>Borreliaceae</taxon>
        <taxon>Borrelia</taxon>
    </lineage>
</organism>
<keyword evidence="2" id="KW-1185">Reference proteome</keyword>
<evidence type="ECO:0000313" key="1">
    <source>
        <dbReference type="EMBL" id="AYE37000.1"/>
    </source>
</evidence>
<protein>
    <recommendedName>
        <fullName evidence="3">Phage capsid protein</fullName>
    </recommendedName>
</protein>
<dbReference type="AlphaFoldDB" id="A0A386PR20"/>
<dbReference type="Proteomes" id="UP000275571">
    <property type="component" value="Plasmid cp33"/>
</dbReference>
<sequence>MSYLDDNYYARKVAEVLEEGFVDEPEFYKWFTPNQIINTDITSGHFQTTKWEAFVEDTPTAVSNGTNVVSNIQFRSITTQTSFLRLQYAFNHLRRGAEDKYTRNGYIGDPSINILPFKEAYIKAHKLIDKIRTAFFLLGYISVDKDGKHKKILLNDIKGKPNMFGLINTPNQITKSVDKSNINSPEKIIEVFKAGLAEMNLEEYAYAPIMVLMDNQTSLKLNTYDKNGSKAKYKTMLLDDLASINNGNPTQIRTTPLLKDKIIIFPHKPELLLINEGLPPIINEFVEKRSNDMETSYIDFVIGSTMAHDKTMLVLNIGDA</sequence>
<dbReference type="EMBL" id="CP028888">
    <property type="protein sequence ID" value="AYE37000.1"/>
    <property type="molecule type" value="Genomic_DNA"/>
</dbReference>
<dbReference type="RefSeq" id="WP_120104921.1">
    <property type="nucleotide sequence ID" value="NZ_CP028888.1"/>
</dbReference>
<keyword evidence="1" id="KW-0614">Plasmid</keyword>
<dbReference type="KEGG" id="btur:DB313_05735"/>
<reference evidence="1 2" key="1">
    <citation type="journal article" date="2018" name="Infect. Genet. Evol.">
        <title>Genome-wide analysis of Borrelia turcica and 'Candidatus Borrelia tachyglossi' shows relapsing fever-like genomes with unique genomic links to Lyme disease Borrelia.</title>
        <authorList>
            <person name="Gofton A.W."/>
            <person name="Margos G."/>
            <person name="Fingerle V."/>
            <person name="Hepner S."/>
            <person name="Loh S.M."/>
            <person name="Ryan U."/>
            <person name="Irwin P."/>
            <person name="Oskam C.L."/>
        </authorList>
    </citation>
    <scope>NUCLEOTIDE SEQUENCE [LARGE SCALE GENOMIC DNA]</scope>
    <source>
        <strain evidence="1 2">IST7</strain>
        <plasmid evidence="1">cp33</plasmid>
    </source>
</reference>
<gene>
    <name evidence="1" type="ORF">DB313_05735</name>
</gene>
<evidence type="ECO:0008006" key="3">
    <source>
        <dbReference type="Google" id="ProtNLM"/>
    </source>
</evidence>
<evidence type="ECO:0000313" key="2">
    <source>
        <dbReference type="Proteomes" id="UP000275571"/>
    </source>
</evidence>
<accession>A0A386PR20</accession>
<name>A0A386PR20_9SPIR</name>